<dbReference type="EMBL" id="DXGI01000424">
    <property type="protein sequence ID" value="HIW79729.1"/>
    <property type="molecule type" value="Genomic_DNA"/>
</dbReference>
<keyword evidence="6 7" id="KW-0472">Membrane</keyword>
<comment type="caution">
    <text evidence="8">The sequence shown here is derived from an EMBL/GenBank/DDBJ whole genome shotgun (WGS) entry which is preliminary data.</text>
</comment>
<reference evidence="8" key="2">
    <citation type="submission" date="2021-04" db="EMBL/GenBank/DDBJ databases">
        <authorList>
            <person name="Gilroy R."/>
        </authorList>
    </citation>
    <scope>NUCLEOTIDE SEQUENCE</scope>
    <source>
        <strain evidence="8">ChiSxjej5B17-1746</strain>
    </source>
</reference>
<feature type="transmembrane region" description="Helical" evidence="7">
    <location>
        <begin position="6"/>
        <end position="26"/>
    </location>
</feature>
<evidence type="ECO:0000256" key="4">
    <source>
        <dbReference type="ARBA" id="ARBA00022692"/>
    </source>
</evidence>
<keyword evidence="3" id="KW-1003">Cell membrane</keyword>
<protein>
    <submittedName>
        <fullName evidence="8">AEC family transporter</fullName>
    </submittedName>
</protein>
<evidence type="ECO:0000256" key="6">
    <source>
        <dbReference type="ARBA" id="ARBA00023136"/>
    </source>
</evidence>
<reference evidence="8" key="1">
    <citation type="journal article" date="2021" name="PeerJ">
        <title>Extensive microbial diversity within the chicken gut microbiome revealed by metagenomics and culture.</title>
        <authorList>
            <person name="Gilroy R."/>
            <person name="Ravi A."/>
            <person name="Getino M."/>
            <person name="Pursley I."/>
            <person name="Horton D.L."/>
            <person name="Alikhan N.F."/>
            <person name="Baker D."/>
            <person name="Gharbi K."/>
            <person name="Hall N."/>
            <person name="Watson M."/>
            <person name="Adriaenssens E.M."/>
            <person name="Foster-Nyarko E."/>
            <person name="Jarju S."/>
            <person name="Secka A."/>
            <person name="Antonio M."/>
            <person name="Oren A."/>
            <person name="Chaudhuri R.R."/>
            <person name="La Ragione R."/>
            <person name="Hildebrand F."/>
            <person name="Pallen M.J."/>
        </authorList>
    </citation>
    <scope>NUCLEOTIDE SEQUENCE</scope>
    <source>
        <strain evidence="8">ChiSxjej5B17-1746</strain>
    </source>
</reference>
<dbReference type="Pfam" id="PF03547">
    <property type="entry name" value="Mem_trans"/>
    <property type="match status" value="1"/>
</dbReference>
<accession>A0A9D1R1V5</accession>
<evidence type="ECO:0000313" key="9">
    <source>
        <dbReference type="Proteomes" id="UP000824264"/>
    </source>
</evidence>
<keyword evidence="2" id="KW-0813">Transport</keyword>
<keyword evidence="5 7" id="KW-1133">Transmembrane helix</keyword>
<dbReference type="GO" id="GO:0055085">
    <property type="term" value="P:transmembrane transport"/>
    <property type="evidence" value="ECO:0007669"/>
    <property type="project" value="InterPro"/>
</dbReference>
<feature type="transmembrane region" description="Helical" evidence="7">
    <location>
        <begin position="38"/>
        <end position="57"/>
    </location>
</feature>
<sequence>MLSILSTLVPVFGIILLGIIVERMDFMPKETSVCLNQFVYWIGLPLLLFNALARMEAGQLSSALLWGILLGLLIPYAVAYLLFFIGFPQRRQEGAVFALLSSFPNSAFMGLPIVVLLLPGDEDAALIASVGAVLGVVNLLFTDTVLEMGRHCGEGRAKACFSLLRSLYHNPMLICSGLGVLVSLLHIKVPQPLMSIASMLGSTAAPCALFCMGMILSVQMTSSRGFVKGWVRRQFPLHLFKLIGQPLLTFAVLSALGVRGVAVAVATLVSAMPAGVAAYIIAEKYQVYAEDSSLGIVINTGLSALSIPLIVLILQYYGFF</sequence>
<feature type="transmembrane region" description="Helical" evidence="7">
    <location>
        <begin position="124"/>
        <end position="146"/>
    </location>
</feature>
<evidence type="ECO:0000256" key="7">
    <source>
        <dbReference type="SAM" id="Phobius"/>
    </source>
</evidence>
<evidence type="ECO:0000313" key="8">
    <source>
        <dbReference type="EMBL" id="HIW79729.1"/>
    </source>
</evidence>
<organism evidence="8 9">
    <name type="scientific">Candidatus Bilophila faecipullorum</name>
    <dbReference type="NCBI Taxonomy" id="2838482"/>
    <lineage>
        <taxon>Bacteria</taxon>
        <taxon>Pseudomonadati</taxon>
        <taxon>Thermodesulfobacteriota</taxon>
        <taxon>Desulfovibrionia</taxon>
        <taxon>Desulfovibrionales</taxon>
        <taxon>Desulfovibrionaceae</taxon>
        <taxon>Bilophila</taxon>
    </lineage>
</organism>
<gene>
    <name evidence="8" type="ORF">H9874_11400</name>
</gene>
<dbReference type="GO" id="GO:0016020">
    <property type="term" value="C:membrane"/>
    <property type="evidence" value="ECO:0007669"/>
    <property type="project" value="UniProtKB-SubCell"/>
</dbReference>
<feature type="transmembrane region" description="Helical" evidence="7">
    <location>
        <begin position="95"/>
        <end position="118"/>
    </location>
</feature>
<keyword evidence="4 7" id="KW-0812">Transmembrane</keyword>
<name>A0A9D1R1V5_9BACT</name>
<dbReference type="InterPro" id="IPR004776">
    <property type="entry name" value="Mem_transp_PIN-like"/>
</dbReference>
<evidence type="ECO:0000256" key="5">
    <source>
        <dbReference type="ARBA" id="ARBA00022989"/>
    </source>
</evidence>
<feature type="transmembrane region" description="Helical" evidence="7">
    <location>
        <begin position="262"/>
        <end position="282"/>
    </location>
</feature>
<dbReference type="Proteomes" id="UP000824264">
    <property type="component" value="Unassembled WGS sequence"/>
</dbReference>
<feature type="transmembrane region" description="Helical" evidence="7">
    <location>
        <begin position="63"/>
        <end position="83"/>
    </location>
</feature>
<feature type="transmembrane region" description="Helical" evidence="7">
    <location>
        <begin position="294"/>
        <end position="317"/>
    </location>
</feature>
<feature type="transmembrane region" description="Helical" evidence="7">
    <location>
        <begin position="193"/>
        <end position="218"/>
    </location>
</feature>
<dbReference type="AlphaFoldDB" id="A0A9D1R1V5"/>
<evidence type="ECO:0000256" key="3">
    <source>
        <dbReference type="ARBA" id="ARBA00022475"/>
    </source>
</evidence>
<evidence type="ECO:0000256" key="1">
    <source>
        <dbReference type="ARBA" id="ARBA00004141"/>
    </source>
</evidence>
<feature type="transmembrane region" description="Helical" evidence="7">
    <location>
        <begin position="239"/>
        <end position="256"/>
    </location>
</feature>
<comment type="subcellular location">
    <subcellularLocation>
        <location evidence="1">Membrane</location>
        <topology evidence="1">Multi-pass membrane protein</topology>
    </subcellularLocation>
</comment>
<dbReference type="PANTHER" id="PTHR36838:SF3">
    <property type="entry name" value="TRANSPORTER AUXIN EFFLUX CARRIER EC FAMILY"/>
    <property type="match status" value="1"/>
</dbReference>
<proteinExistence type="predicted"/>
<feature type="transmembrane region" description="Helical" evidence="7">
    <location>
        <begin position="167"/>
        <end position="187"/>
    </location>
</feature>
<evidence type="ECO:0000256" key="2">
    <source>
        <dbReference type="ARBA" id="ARBA00022448"/>
    </source>
</evidence>
<dbReference type="PANTHER" id="PTHR36838">
    <property type="entry name" value="AUXIN EFFLUX CARRIER FAMILY PROTEIN"/>
    <property type="match status" value="1"/>
</dbReference>